<dbReference type="InParanoid" id="A0A423VBG6"/>
<proteinExistence type="predicted"/>
<evidence type="ECO:0000313" key="3">
    <source>
        <dbReference type="Proteomes" id="UP000285146"/>
    </source>
</evidence>
<keyword evidence="3" id="KW-1185">Reference proteome</keyword>
<feature type="compositionally biased region" description="Polar residues" evidence="1">
    <location>
        <begin position="1"/>
        <end position="13"/>
    </location>
</feature>
<dbReference type="EMBL" id="LKEB01000121">
    <property type="protein sequence ID" value="ROV88291.1"/>
    <property type="molecule type" value="Genomic_DNA"/>
</dbReference>
<feature type="region of interest" description="Disordered" evidence="1">
    <location>
        <begin position="1"/>
        <end position="36"/>
    </location>
</feature>
<dbReference type="AlphaFoldDB" id="A0A423VBG6"/>
<comment type="caution">
    <text evidence="2">The sequence shown here is derived from an EMBL/GenBank/DDBJ whole genome shotgun (WGS) entry which is preliminary data.</text>
</comment>
<name>A0A423VBG6_9PEZI</name>
<organism evidence="2 3">
    <name type="scientific">Cytospora leucostoma</name>
    <dbReference type="NCBI Taxonomy" id="1230097"/>
    <lineage>
        <taxon>Eukaryota</taxon>
        <taxon>Fungi</taxon>
        <taxon>Dikarya</taxon>
        <taxon>Ascomycota</taxon>
        <taxon>Pezizomycotina</taxon>
        <taxon>Sordariomycetes</taxon>
        <taxon>Sordariomycetidae</taxon>
        <taxon>Diaporthales</taxon>
        <taxon>Cytosporaceae</taxon>
        <taxon>Cytospora</taxon>
    </lineage>
</organism>
<dbReference type="Proteomes" id="UP000285146">
    <property type="component" value="Unassembled WGS sequence"/>
</dbReference>
<sequence>MAGFQQARTSGKTNIPCYMEENRPGTSNGYAPPLSPSQLKLPYQNILAVDCYRRVREREEEAKQQPPVPVPEWDWEPDLVALTRHLVASTYHVDQILEVVSRVPQGLVEESSRFFEPELDPQQQTLAGNNRQSWLPWSLWPWSSSSSPNSKRNSSTHQSDEQE</sequence>
<protein>
    <submittedName>
        <fullName evidence="2">Uncharacterized protein</fullName>
    </submittedName>
</protein>
<evidence type="ECO:0000313" key="2">
    <source>
        <dbReference type="EMBL" id="ROV88291.1"/>
    </source>
</evidence>
<feature type="compositionally biased region" description="Low complexity" evidence="1">
    <location>
        <begin position="142"/>
        <end position="155"/>
    </location>
</feature>
<gene>
    <name evidence="2" type="ORF">VPNG_10332</name>
</gene>
<evidence type="ECO:0000256" key="1">
    <source>
        <dbReference type="SAM" id="MobiDB-lite"/>
    </source>
</evidence>
<accession>A0A423VBG6</accession>
<feature type="region of interest" description="Disordered" evidence="1">
    <location>
        <begin position="142"/>
        <end position="163"/>
    </location>
</feature>
<reference evidence="2 3" key="1">
    <citation type="submission" date="2015-09" db="EMBL/GenBank/DDBJ databases">
        <title>Host preference determinants of Valsa canker pathogens revealed by comparative genomics.</title>
        <authorList>
            <person name="Yin Z."/>
            <person name="Huang L."/>
        </authorList>
    </citation>
    <scope>NUCLEOTIDE SEQUENCE [LARGE SCALE GENOMIC DNA]</scope>
    <source>
        <strain evidence="2 3">SXYLt</strain>
    </source>
</reference>